<proteinExistence type="predicted"/>
<feature type="compositionally biased region" description="Basic residues" evidence="1">
    <location>
        <begin position="117"/>
        <end position="128"/>
    </location>
</feature>
<reference evidence="2" key="1">
    <citation type="journal article" date="2022" name="Front. Microbiol.">
        <title>New perspectives on an old grouping: The genomic and phenotypic variability of Oxalobacter formigenes and the implications for calcium oxalate stone prevention.</title>
        <authorList>
            <person name="Chmiel J.A."/>
            <person name="Carr C."/>
            <person name="Stuivenberg G.A."/>
            <person name="Venema R."/>
            <person name="Chanyi R.M."/>
            <person name="Al K.F."/>
            <person name="Giguere D."/>
            <person name="Say H."/>
            <person name="Akouris P.P."/>
            <person name="Dominguez Romero S.A."/>
            <person name="Kwong A."/>
            <person name="Tai V."/>
            <person name="Koval S.F."/>
            <person name="Razvi H."/>
            <person name="Bjazevic J."/>
            <person name="Burton J.P."/>
        </authorList>
    </citation>
    <scope>NUCLEOTIDE SEQUENCE</scope>
    <source>
        <strain evidence="2">HOxNP-1</strain>
    </source>
</reference>
<accession>A0ABY7JP06</accession>
<dbReference type="Proteomes" id="UP001164794">
    <property type="component" value="Chromosome"/>
</dbReference>
<evidence type="ECO:0000256" key="1">
    <source>
        <dbReference type="SAM" id="MobiDB-lite"/>
    </source>
</evidence>
<dbReference type="RefSeq" id="WP_269265600.1">
    <property type="nucleotide sequence ID" value="NZ_CP098248.1"/>
</dbReference>
<organism evidence="2 3">
    <name type="scientific">Oxalobacter aliiformigenes</name>
    <dbReference type="NCBI Taxonomy" id="2946593"/>
    <lineage>
        <taxon>Bacteria</taxon>
        <taxon>Pseudomonadati</taxon>
        <taxon>Pseudomonadota</taxon>
        <taxon>Betaproteobacteria</taxon>
        <taxon>Burkholderiales</taxon>
        <taxon>Oxalobacteraceae</taxon>
        <taxon>Oxalobacter</taxon>
    </lineage>
</organism>
<sequence length="128" mass="14690">MIAQDFARWQNIRPAGTLTDRPSRDLPIPPRQEQSGKTGIRTRRQTGYRRTDGTQAFRPETCLPVTTGKRSPKKALSRRGNVETQTESETSFRQEQIAGTGKHNRNGPTPRPQKNGNNRHRKNRKRFI</sequence>
<keyword evidence="3" id="KW-1185">Reference proteome</keyword>
<feature type="compositionally biased region" description="Polar residues" evidence="1">
    <location>
        <begin position="82"/>
        <end position="94"/>
    </location>
</feature>
<dbReference type="EMBL" id="CP098248">
    <property type="protein sequence ID" value="WAV97992.1"/>
    <property type="molecule type" value="Genomic_DNA"/>
</dbReference>
<feature type="region of interest" description="Disordered" evidence="1">
    <location>
        <begin position="13"/>
        <end position="128"/>
    </location>
</feature>
<protein>
    <submittedName>
        <fullName evidence="2">Uncharacterized protein</fullName>
    </submittedName>
</protein>
<name>A0ABY7JP06_9BURK</name>
<evidence type="ECO:0000313" key="3">
    <source>
        <dbReference type="Proteomes" id="UP001164794"/>
    </source>
</evidence>
<gene>
    <name evidence="2" type="ORF">NB645_04505</name>
</gene>
<evidence type="ECO:0000313" key="2">
    <source>
        <dbReference type="EMBL" id="WAV97992.1"/>
    </source>
</evidence>